<sequence length="159" mass="18184">MKIKIVCVGRLKEKYLVAGMQEYLKRLQAYCKVEVYEVADESIPDNCSLANETLIKAKEGRKMLDKIKQDDYVILLDVSGTQIDSVELSNKMEKAMISGKSTIAFVIGGSLGHGEEMLDRANFRLSFSKMTLPHQLMRLVLVEQIYRAFKIMKNETYHK</sequence>
<evidence type="ECO:0000256" key="5">
    <source>
        <dbReference type="ARBA" id="ARBA00038303"/>
    </source>
</evidence>
<comment type="subcellular location">
    <subcellularLocation>
        <location evidence="6">Cytoplasm</location>
    </subcellularLocation>
</comment>
<comment type="similarity">
    <text evidence="5 6">Belongs to the RNA methyltransferase RlmH family.</text>
</comment>
<keyword evidence="4 6" id="KW-0949">S-adenosyl-L-methionine</keyword>
<accession>A0A3E3E886</accession>
<dbReference type="EMBL" id="JAQLKE010000002">
    <property type="protein sequence ID" value="MDB7082589.1"/>
    <property type="molecule type" value="Genomic_DNA"/>
</dbReference>
<keyword evidence="3 6" id="KW-0808">Transferase</keyword>
<comment type="caution">
    <text evidence="8">The sequence shown here is derived from an EMBL/GenBank/DDBJ whole genome shotgun (WGS) entry which is preliminary data.</text>
</comment>
<dbReference type="AlphaFoldDB" id="A0A3E3E886"/>
<dbReference type="Gene3D" id="3.40.1280.10">
    <property type="match status" value="1"/>
</dbReference>
<keyword evidence="6" id="KW-0963">Cytoplasm</keyword>
<proteinExistence type="inferred from homology"/>
<dbReference type="GO" id="GO:0005737">
    <property type="term" value="C:cytoplasm"/>
    <property type="evidence" value="ECO:0007669"/>
    <property type="project" value="UniProtKB-SubCell"/>
</dbReference>
<dbReference type="Proteomes" id="UP001211987">
    <property type="component" value="Unassembled WGS sequence"/>
</dbReference>
<dbReference type="PANTHER" id="PTHR33603:SF1">
    <property type="entry name" value="RIBOSOMAL RNA LARGE SUBUNIT METHYLTRANSFERASE H"/>
    <property type="match status" value="1"/>
</dbReference>
<dbReference type="Pfam" id="PF02590">
    <property type="entry name" value="SPOUT_MTase"/>
    <property type="match status" value="1"/>
</dbReference>
<keyword evidence="1 6" id="KW-0698">rRNA processing</keyword>
<gene>
    <name evidence="6 8" type="primary">rlmH</name>
    <name evidence="8" type="ORF">DXB93_17565</name>
    <name evidence="7" type="ORF">PM738_02150</name>
</gene>
<keyword evidence="2 6" id="KW-0489">Methyltransferase</keyword>
<dbReference type="InterPro" id="IPR029026">
    <property type="entry name" value="tRNA_m1G_MTases_N"/>
</dbReference>
<feature type="binding site" evidence="6">
    <location>
        <position position="76"/>
    </location>
    <ligand>
        <name>S-adenosyl-L-methionine</name>
        <dbReference type="ChEBI" id="CHEBI:59789"/>
    </ligand>
</feature>
<evidence type="ECO:0000313" key="9">
    <source>
        <dbReference type="Proteomes" id="UP000261032"/>
    </source>
</evidence>
<dbReference type="HAMAP" id="MF_00658">
    <property type="entry name" value="23SrRNA_methyltr_H"/>
    <property type="match status" value="1"/>
</dbReference>
<dbReference type="RefSeq" id="WP_003534903.1">
    <property type="nucleotide sequence ID" value="NZ_AP031443.1"/>
</dbReference>
<dbReference type="PIRSF" id="PIRSF004505">
    <property type="entry name" value="MT_bac"/>
    <property type="match status" value="1"/>
</dbReference>
<evidence type="ECO:0000256" key="3">
    <source>
        <dbReference type="ARBA" id="ARBA00022679"/>
    </source>
</evidence>
<name>A0A3E3E886_9FIRM</name>
<dbReference type="InterPro" id="IPR029028">
    <property type="entry name" value="Alpha/beta_knot_MTases"/>
</dbReference>
<dbReference type="CDD" id="cd18081">
    <property type="entry name" value="RlmH-like"/>
    <property type="match status" value="1"/>
</dbReference>
<protein>
    <recommendedName>
        <fullName evidence="6">Ribosomal RNA large subunit methyltransferase H</fullName>
        <ecNumber evidence="6">2.1.1.177</ecNumber>
    </recommendedName>
    <alternativeName>
        <fullName evidence="6">23S rRNA (pseudouridine1915-N3)-methyltransferase</fullName>
    </alternativeName>
    <alternativeName>
        <fullName evidence="6">23S rRNA m3Psi1915 methyltransferase</fullName>
    </alternativeName>
    <alternativeName>
        <fullName evidence="6">rRNA (pseudouridine-N3-)-methyltransferase RlmH</fullName>
    </alternativeName>
</protein>
<evidence type="ECO:0000313" key="8">
    <source>
        <dbReference type="EMBL" id="RGD78001.1"/>
    </source>
</evidence>
<dbReference type="InterPro" id="IPR003742">
    <property type="entry name" value="RlmH-like"/>
</dbReference>
<feature type="binding site" evidence="6">
    <location>
        <begin position="127"/>
        <end position="132"/>
    </location>
    <ligand>
        <name>S-adenosyl-L-methionine</name>
        <dbReference type="ChEBI" id="CHEBI:59789"/>
    </ligand>
</feature>
<dbReference type="GeneID" id="64197072"/>
<feature type="binding site" evidence="6">
    <location>
        <position position="108"/>
    </location>
    <ligand>
        <name>S-adenosyl-L-methionine</name>
        <dbReference type="ChEBI" id="CHEBI:59789"/>
    </ligand>
</feature>
<dbReference type="SUPFAM" id="SSF75217">
    <property type="entry name" value="alpha/beta knot"/>
    <property type="match status" value="1"/>
</dbReference>
<evidence type="ECO:0000256" key="6">
    <source>
        <dbReference type="HAMAP-Rule" id="MF_00658"/>
    </source>
</evidence>
<comment type="function">
    <text evidence="6">Specifically methylates the pseudouridine at position 1915 (m3Psi1915) in 23S rRNA.</text>
</comment>
<dbReference type="EMBL" id="QUSL01000050">
    <property type="protein sequence ID" value="RGD78001.1"/>
    <property type="molecule type" value="Genomic_DNA"/>
</dbReference>
<dbReference type="EC" id="2.1.1.177" evidence="6"/>
<dbReference type="GO" id="GO:0070038">
    <property type="term" value="F:rRNA (pseudouridine-N3-)-methyltransferase activity"/>
    <property type="evidence" value="ECO:0007669"/>
    <property type="project" value="UniProtKB-UniRule"/>
</dbReference>
<comment type="subunit">
    <text evidence="6">Homodimer.</text>
</comment>
<evidence type="ECO:0000313" key="7">
    <source>
        <dbReference type="EMBL" id="MDB7082589.1"/>
    </source>
</evidence>
<reference evidence="7" key="2">
    <citation type="submission" date="2023-01" db="EMBL/GenBank/DDBJ databases">
        <title>Human gut microbiome strain richness.</title>
        <authorList>
            <person name="Chen-Liaw A."/>
        </authorList>
    </citation>
    <scope>NUCLEOTIDE SEQUENCE</scope>
    <source>
        <strain evidence="7">1001217st2_G6_1001217B_191108</strain>
    </source>
</reference>
<dbReference type="PANTHER" id="PTHR33603">
    <property type="entry name" value="METHYLTRANSFERASE"/>
    <property type="match status" value="1"/>
</dbReference>
<dbReference type="NCBIfam" id="TIGR00246">
    <property type="entry name" value="tRNA_RlmH_YbeA"/>
    <property type="match status" value="1"/>
</dbReference>
<evidence type="ECO:0000256" key="1">
    <source>
        <dbReference type="ARBA" id="ARBA00022552"/>
    </source>
</evidence>
<evidence type="ECO:0000256" key="2">
    <source>
        <dbReference type="ARBA" id="ARBA00022603"/>
    </source>
</evidence>
<evidence type="ECO:0000256" key="4">
    <source>
        <dbReference type="ARBA" id="ARBA00022691"/>
    </source>
</evidence>
<reference evidence="8 9" key="1">
    <citation type="submission" date="2018-08" db="EMBL/GenBank/DDBJ databases">
        <title>A genome reference for cultivated species of the human gut microbiota.</title>
        <authorList>
            <person name="Zou Y."/>
            <person name="Xue W."/>
            <person name="Luo G."/>
        </authorList>
    </citation>
    <scope>NUCLEOTIDE SEQUENCE [LARGE SCALE GENOMIC DNA]</scope>
    <source>
        <strain evidence="8 9">OM06-4</strain>
    </source>
</reference>
<organism evidence="8 9">
    <name type="scientific">Thomasclavelia ramosa</name>
    <dbReference type="NCBI Taxonomy" id="1547"/>
    <lineage>
        <taxon>Bacteria</taxon>
        <taxon>Bacillati</taxon>
        <taxon>Bacillota</taxon>
        <taxon>Erysipelotrichia</taxon>
        <taxon>Erysipelotrichales</taxon>
        <taxon>Coprobacillaceae</taxon>
        <taxon>Thomasclavelia</taxon>
    </lineage>
</organism>
<dbReference type="Proteomes" id="UP000261032">
    <property type="component" value="Unassembled WGS sequence"/>
</dbReference>
<comment type="catalytic activity">
    <reaction evidence="6">
        <text>pseudouridine(1915) in 23S rRNA + S-adenosyl-L-methionine = N(3)-methylpseudouridine(1915) in 23S rRNA + S-adenosyl-L-homocysteine + H(+)</text>
        <dbReference type="Rhea" id="RHEA:42752"/>
        <dbReference type="Rhea" id="RHEA-COMP:10221"/>
        <dbReference type="Rhea" id="RHEA-COMP:10222"/>
        <dbReference type="ChEBI" id="CHEBI:15378"/>
        <dbReference type="ChEBI" id="CHEBI:57856"/>
        <dbReference type="ChEBI" id="CHEBI:59789"/>
        <dbReference type="ChEBI" id="CHEBI:65314"/>
        <dbReference type="ChEBI" id="CHEBI:74486"/>
        <dbReference type="EC" id="2.1.1.177"/>
    </reaction>
</comment>
<dbReference type="NCBIfam" id="NF000985">
    <property type="entry name" value="PRK00103.1-3"/>
    <property type="match status" value="1"/>
</dbReference>